<dbReference type="KEGG" id="ptm:GSPATT00010404001"/>
<feature type="region of interest" description="Disordered" evidence="1">
    <location>
        <begin position="1"/>
        <end position="24"/>
    </location>
</feature>
<dbReference type="HOGENOM" id="CLU_2202136_0_0_1"/>
<dbReference type="InParanoid" id="A0CTQ3"/>
<reference evidence="2 3" key="1">
    <citation type="journal article" date="2006" name="Nature">
        <title>Global trends of whole-genome duplications revealed by the ciliate Paramecium tetraurelia.</title>
        <authorList>
            <consortium name="Genoscope"/>
            <person name="Aury J.-M."/>
            <person name="Jaillon O."/>
            <person name="Duret L."/>
            <person name="Noel B."/>
            <person name="Jubin C."/>
            <person name="Porcel B.M."/>
            <person name="Segurens B."/>
            <person name="Daubin V."/>
            <person name="Anthouard V."/>
            <person name="Aiach N."/>
            <person name="Arnaiz O."/>
            <person name="Billaut A."/>
            <person name="Beisson J."/>
            <person name="Blanc I."/>
            <person name="Bouhouche K."/>
            <person name="Camara F."/>
            <person name="Duharcourt S."/>
            <person name="Guigo R."/>
            <person name="Gogendeau D."/>
            <person name="Katinka M."/>
            <person name="Keller A.-M."/>
            <person name="Kissmehl R."/>
            <person name="Klotz C."/>
            <person name="Koll F."/>
            <person name="Le Moue A."/>
            <person name="Lepere C."/>
            <person name="Malinsky S."/>
            <person name="Nowacki M."/>
            <person name="Nowak J.K."/>
            <person name="Plattner H."/>
            <person name="Poulain J."/>
            <person name="Ruiz F."/>
            <person name="Serrano V."/>
            <person name="Zagulski M."/>
            <person name="Dessen P."/>
            <person name="Betermier M."/>
            <person name="Weissenbach J."/>
            <person name="Scarpelli C."/>
            <person name="Schachter V."/>
            <person name="Sperling L."/>
            <person name="Meyer E."/>
            <person name="Cohen J."/>
            <person name="Wincker P."/>
        </authorList>
    </citation>
    <scope>NUCLEOTIDE SEQUENCE [LARGE SCALE GENOMIC DNA]</scope>
    <source>
        <strain evidence="2 3">Stock d4-2</strain>
    </source>
</reference>
<evidence type="ECO:0000313" key="3">
    <source>
        <dbReference type="Proteomes" id="UP000000600"/>
    </source>
</evidence>
<evidence type="ECO:0000313" key="2">
    <source>
        <dbReference type="EMBL" id="CAK74170.1"/>
    </source>
</evidence>
<accession>A0CTQ3</accession>
<name>A0CTQ3_PARTE</name>
<dbReference type="GeneID" id="5027352"/>
<dbReference type="Proteomes" id="UP000000600">
    <property type="component" value="Unassembled WGS sequence"/>
</dbReference>
<sequence>MSQLGPFQYTPFTINHPGQPDDDYSVKDPTVKTLDRSKQCLSPYNVNHEVSFLFTFLRSPMKGFPLSKIPIAFNYCHSTQKLQRPLKHFKTIGNSKQNMQNFSKAILN</sequence>
<evidence type="ECO:0000256" key="1">
    <source>
        <dbReference type="SAM" id="MobiDB-lite"/>
    </source>
</evidence>
<organism evidence="2 3">
    <name type="scientific">Paramecium tetraurelia</name>
    <dbReference type="NCBI Taxonomy" id="5888"/>
    <lineage>
        <taxon>Eukaryota</taxon>
        <taxon>Sar</taxon>
        <taxon>Alveolata</taxon>
        <taxon>Ciliophora</taxon>
        <taxon>Intramacronucleata</taxon>
        <taxon>Oligohymenophorea</taxon>
        <taxon>Peniculida</taxon>
        <taxon>Parameciidae</taxon>
        <taxon>Paramecium</taxon>
    </lineage>
</organism>
<dbReference type="AlphaFoldDB" id="A0CTQ3"/>
<proteinExistence type="predicted"/>
<dbReference type="RefSeq" id="XP_001441567.1">
    <property type="nucleotide sequence ID" value="XM_001441530.1"/>
</dbReference>
<protein>
    <submittedName>
        <fullName evidence="2">Uncharacterized protein</fullName>
    </submittedName>
</protein>
<gene>
    <name evidence="2" type="ORF">GSPATT00010404001</name>
</gene>
<feature type="compositionally biased region" description="Polar residues" evidence="1">
    <location>
        <begin position="1"/>
        <end position="13"/>
    </location>
</feature>
<keyword evidence="3" id="KW-1185">Reference proteome</keyword>
<dbReference type="EMBL" id="CT868174">
    <property type="protein sequence ID" value="CAK74170.1"/>
    <property type="molecule type" value="Genomic_DNA"/>
</dbReference>